<sequence>MRFETLLTCALMLSVLTPAAAKEWPGLTFSDPCLEEHTCPKNERFICCGPCVEPTCSKPKPKDKCTDLCIAGCFCKPNYVRRAIGGACVLATSCPNLRITIMKS</sequence>
<organism evidence="5">
    <name type="scientific">Anopheles funestus</name>
    <name type="common">African malaria mosquito</name>
    <dbReference type="NCBI Taxonomy" id="62324"/>
    <lineage>
        <taxon>Eukaryota</taxon>
        <taxon>Metazoa</taxon>
        <taxon>Ecdysozoa</taxon>
        <taxon>Arthropoda</taxon>
        <taxon>Hexapoda</taxon>
        <taxon>Insecta</taxon>
        <taxon>Pterygota</taxon>
        <taxon>Neoptera</taxon>
        <taxon>Endopterygota</taxon>
        <taxon>Diptera</taxon>
        <taxon>Nematocera</taxon>
        <taxon>Culicoidea</taxon>
        <taxon>Culicidae</taxon>
        <taxon>Anophelinae</taxon>
        <taxon>Anopheles</taxon>
    </lineage>
</organism>
<dbReference type="GO" id="GO:0030414">
    <property type="term" value="F:peptidase inhibitor activity"/>
    <property type="evidence" value="ECO:0007669"/>
    <property type="project" value="UniProtKB-KW"/>
</dbReference>
<accession>A0A4Y0BIA4</accession>
<name>A0A4Y0BIA4_ANOFN</name>
<proteinExistence type="predicted"/>
<dbReference type="Gene3D" id="2.10.25.10">
    <property type="entry name" value="Laminin"/>
    <property type="match status" value="1"/>
</dbReference>
<keyword evidence="3" id="KW-0732">Signal</keyword>
<feature type="domain" description="TIL" evidence="4">
    <location>
        <begin position="39"/>
        <end position="94"/>
    </location>
</feature>
<evidence type="ECO:0000256" key="1">
    <source>
        <dbReference type="ARBA" id="ARBA00022690"/>
    </source>
</evidence>
<dbReference type="SUPFAM" id="SSF57567">
    <property type="entry name" value="Serine protease inhibitors"/>
    <property type="match status" value="1"/>
</dbReference>
<keyword evidence="2" id="KW-1015">Disulfide bond</keyword>
<feature type="signal peptide" evidence="3">
    <location>
        <begin position="1"/>
        <end position="21"/>
    </location>
</feature>
<dbReference type="VEuPathDB" id="VectorBase:AFUN019757"/>
<dbReference type="PANTHER" id="PTHR23259">
    <property type="entry name" value="RIDDLE"/>
    <property type="match status" value="1"/>
</dbReference>
<keyword evidence="1" id="KW-0646">Protease inhibitor</keyword>
<dbReference type="CDD" id="cd19941">
    <property type="entry name" value="TIL"/>
    <property type="match status" value="1"/>
</dbReference>
<dbReference type="EnsemblMetazoa" id="AFUN019757-RA">
    <property type="protein sequence ID" value="AFUN019757-PA"/>
    <property type="gene ID" value="AFUN019757"/>
</dbReference>
<evidence type="ECO:0000259" key="4">
    <source>
        <dbReference type="Pfam" id="PF01826"/>
    </source>
</evidence>
<feature type="chain" id="PRO_5021411055" description="TIL domain-containing protein" evidence="3">
    <location>
        <begin position="22"/>
        <end position="104"/>
    </location>
</feature>
<evidence type="ECO:0000256" key="3">
    <source>
        <dbReference type="SAM" id="SignalP"/>
    </source>
</evidence>
<protein>
    <recommendedName>
        <fullName evidence="4">TIL domain-containing protein</fullName>
    </recommendedName>
</protein>
<evidence type="ECO:0000313" key="5">
    <source>
        <dbReference type="EnsemblMetazoa" id="AFUN019757-PA"/>
    </source>
</evidence>
<dbReference type="PANTHER" id="PTHR23259:SF69">
    <property type="entry name" value="GEO11767P1-RELATED"/>
    <property type="match status" value="1"/>
</dbReference>
<reference evidence="5" key="1">
    <citation type="submission" date="2020-05" db="UniProtKB">
        <authorList>
            <consortium name="EnsemblMetazoa"/>
        </authorList>
    </citation>
    <scope>IDENTIFICATION</scope>
    <source>
        <strain evidence="5">FUMOZ</strain>
    </source>
</reference>
<dbReference type="InterPro" id="IPR002919">
    <property type="entry name" value="TIL_dom"/>
</dbReference>
<dbReference type="Pfam" id="PF01826">
    <property type="entry name" value="TIL"/>
    <property type="match status" value="1"/>
</dbReference>
<dbReference type="InterPro" id="IPR051368">
    <property type="entry name" value="SerProtInhib-TIL_Domain"/>
</dbReference>
<dbReference type="InterPro" id="IPR036084">
    <property type="entry name" value="Ser_inhib-like_sf"/>
</dbReference>
<dbReference type="AlphaFoldDB" id="A0A4Y0BIA4"/>
<evidence type="ECO:0000256" key="2">
    <source>
        <dbReference type="ARBA" id="ARBA00023157"/>
    </source>
</evidence>